<comment type="caution">
    <text evidence="1">The sequence shown here is derived from an EMBL/GenBank/DDBJ whole genome shotgun (WGS) entry which is preliminary data.</text>
</comment>
<protein>
    <recommendedName>
        <fullName evidence="3">Retrotransposon gag domain-containing protein</fullName>
    </recommendedName>
</protein>
<dbReference type="PANTHER" id="PTHR37610">
    <property type="entry name" value="CCHC-TYPE DOMAIN-CONTAINING PROTEIN"/>
    <property type="match status" value="1"/>
</dbReference>
<organism evidence="1 2">
    <name type="scientific">Solanum commersonii</name>
    <name type="common">Commerson's wild potato</name>
    <name type="synonym">Commerson's nightshade</name>
    <dbReference type="NCBI Taxonomy" id="4109"/>
    <lineage>
        <taxon>Eukaryota</taxon>
        <taxon>Viridiplantae</taxon>
        <taxon>Streptophyta</taxon>
        <taxon>Embryophyta</taxon>
        <taxon>Tracheophyta</taxon>
        <taxon>Spermatophyta</taxon>
        <taxon>Magnoliopsida</taxon>
        <taxon>eudicotyledons</taxon>
        <taxon>Gunneridae</taxon>
        <taxon>Pentapetalae</taxon>
        <taxon>asterids</taxon>
        <taxon>lamiids</taxon>
        <taxon>Solanales</taxon>
        <taxon>Solanaceae</taxon>
        <taxon>Solanoideae</taxon>
        <taxon>Solaneae</taxon>
        <taxon>Solanum</taxon>
    </lineage>
</organism>
<sequence length="245" mass="28143">MLNSVHADIAMTLRPFSSALEMWLHLCNVSQQSNLAQNFEVERNIAEYTRGDKNVRSFYTDLQLLWSEHDQISRQNMSTAGLKEVLGERKRTRMVHFLMKLRPKFESICGSLLNREVTPAITLANCPKKKKFCAYCKITGNHISDCRHRPNCSRPAHQAYQKDVTKSASSFPSEHDLERLIRDFIATAFPEPSQFDDDVVATDPPEQPMNYDYDDLQPSYSSVIDYTYASSSFEEQLSHPVTPLR</sequence>
<evidence type="ECO:0008006" key="3">
    <source>
        <dbReference type="Google" id="ProtNLM"/>
    </source>
</evidence>
<dbReference type="OrthoDB" id="1706811at2759"/>
<keyword evidence="2" id="KW-1185">Reference proteome</keyword>
<dbReference type="AlphaFoldDB" id="A0A9J5YAE3"/>
<dbReference type="EMBL" id="JACXVP010000007">
    <property type="protein sequence ID" value="KAG5595934.1"/>
    <property type="molecule type" value="Genomic_DNA"/>
</dbReference>
<evidence type="ECO:0000313" key="2">
    <source>
        <dbReference type="Proteomes" id="UP000824120"/>
    </source>
</evidence>
<name>A0A9J5YAE3_SOLCO</name>
<proteinExistence type="predicted"/>
<dbReference type="Proteomes" id="UP000824120">
    <property type="component" value="Chromosome 7"/>
</dbReference>
<reference evidence="1 2" key="1">
    <citation type="submission" date="2020-09" db="EMBL/GenBank/DDBJ databases">
        <title>De no assembly of potato wild relative species, Solanum commersonii.</title>
        <authorList>
            <person name="Cho K."/>
        </authorList>
    </citation>
    <scope>NUCLEOTIDE SEQUENCE [LARGE SCALE GENOMIC DNA]</scope>
    <source>
        <strain evidence="1">LZ3.2</strain>
        <tissue evidence="1">Leaf</tissue>
    </source>
</reference>
<accession>A0A9J5YAE3</accession>
<evidence type="ECO:0000313" key="1">
    <source>
        <dbReference type="EMBL" id="KAG5595934.1"/>
    </source>
</evidence>
<dbReference type="PANTHER" id="PTHR37610:SF77">
    <property type="entry name" value="INTEGRASE CATALYTIC DOMAIN-CONTAINING PROTEIN"/>
    <property type="match status" value="1"/>
</dbReference>
<gene>
    <name evidence="1" type="ORF">H5410_037166</name>
</gene>